<feature type="signal peptide" evidence="3">
    <location>
        <begin position="1"/>
        <end position="27"/>
    </location>
</feature>
<evidence type="ECO:0000313" key="7">
    <source>
        <dbReference type="Proteomes" id="UP000321917"/>
    </source>
</evidence>
<name>A0A5C6QDJ8_9GAMM</name>
<accession>A0A5C6QDJ8</accession>
<proteinExistence type="inferred from homology"/>
<dbReference type="Pfam" id="PF11999">
    <property type="entry name" value="Ice_binding"/>
    <property type="match status" value="1"/>
</dbReference>
<comment type="caution">
    <text evidence="5">The sequence shown here is derived from an EMBL/GenBank/DDBJ whole genome shotgun (WGS) entry which is preliminary data.</text>
</comment>
<dbReference type="EMBL" id="VOLR01000001">
    <property type="protein sequence ID" value="TWX62792.1"/>
    <property type="molecule type" value="Genomic_DNA"/>
</dbReference>
<sequence>MKTLISNSKKVLIPLIMGSVFAGNVMAAGPYAVELGEAGTFTILSKSGITDVYPSAVTGNVGTSPITGAALLLNCDEVSGAVYTVDSAGPLPCSINSPYILGLAVSDMGIAYNDAAGRVPADHTELGAGEIGGLTLKPGVYKWSSDVNISTDVTFNGTMDDVWIMQISGNLNQENAKRVTLTGGALAKNIFWQVAGYTALGTYASFEGIVLSKTLISVNTGTTVNGRLLAQTAVTLQKNTINAPTEQYIEDAPQ</sequence>
<evidence type="ECO:0000313" key="6">
    <source>
        <dbReference type="Proteomes" id="UP000321525"/>
    </source>
</evidence>
<dbReference type="AlphaFoldDB" id="A0A5C6QDJ8"/>
<evidence type="ECO:0000256" key="1">
    <source>
        <dbReference type="ARBA" id="ARBA00005445"/>
    </source>
</evidence>
<dbReference type="InterPro" id="IPR021884">
    <property type="entry name" value="Ice-bd_prot"/>
</dbReference>
<dbReference type="OrthoDB" id="2082707at2"/>
<keyword evidence="6" id="KW-1185">Reference proteome</keyword>
<gene>
    <name evidence="4" type="ORF">ESZ26_00290</name>
    <name evidence="5" type="ORF">ESZ27_09530</name>
</gene>
<evidence type="ECO:0000256" key="3">
    <source>
        <dbReference type="SAM" id="SignalP"/>
    </source>
</evidence>
<keyword evidence="2 3" id="KW-0732">Signal</keyword>
<dbReference type="Proteomes" id="UP000321525">
    <property type="component" value="Unassembled WGS sequence"/>
</dbReference>
<comment type="similarity">
    <text evidence="1">Belongs to the ice-binding protein family.</text>
</comment>
<reference evidence="5 7" key="1">
    <citation type="submission" date="2019-07" db="EMBL/GenBank/DDBJ databases">
        <title>Genomes of sea-ice associated Colwellia species.</title>
        <authorList>
            <person name="Bowman J.P."/>
        </authorList>
    </citation>
    <scope>NUCLEOTIDE SEQUENCE [LARGE SCALE GENOMIC DNA]</scope>
    <source>
        <strain evidence="4 6">ACAM 607</strain>
        <strain evidence="5 7">IC036</strain>
    </source>
</reference>
<feature type="chain" id="PRO_5022792231" evidence="3">
    <location>
        <begin position="28"/>
        <end position="254"/>
    </location>
</feature>
<evidence type="ECO:0000256" key="2">
    <source>
        <dbReference type="ARBA" id="ARBA00022729"/>
    </source>
</evidence>
<organism evidence="5 7">
    <name type="scientific">Colwellia hornerae</name>
    <dbReference type="NCBI Taxonomy" id="89402"/>
    <lineage>
        <taxon>Bacteria</taxon>
        <taxon>Pseudomonadati</taxon>
        <taxon>Pseudomonadota</taxon>
        <taxon>Gammaproteobacteria</taxon>
        <taxon>Alteromonadales</taxon>
        <taxon>Colwelliaceae</taxon>
        <taxon>Colwellia</taxon>
    </lineage>
</organism>
<protein>
    <submittedName>
        <fullName evidence="5">DUF3494 domain-containing protein</fullName>
    </submittedName>
</protein>
<dbReference type="Proteomes" id="UP000321917">
    <property type="component" value="Unassembled WGS sequence"/>
</dbReference>
<evidence type="ECO:0000313" key="5">
    <source>
        <dbReference type="EMBL" id="TWX67106.1"/>
    </source>
</evidence>
<dbReference type="RefSeq" id="WP_146795928.1">
    <property type="nucleotide sequence ID" value="NZ_VOLP01000001.1"/>
</dbReference>
<dbReference type="EMBL" id="VOLQ01000015">
    <property type="protein sequence ID" value="TWX67106.1"/>
    <property type="molecule type" value="Genomic_DNA"/>
</dbReference>
<evidence type="ECO:0000313" key="4">
    <source>
        <dbReference type="EMBL" id="TWX62792.1"/>
    </source>
</evidence>